<feature type="non-terminal residue" evidence="1">
    <location>
        <position position="1"/>
    </location>
</feature>
<dbReference type="AlphaFoldDB" id="A0AAJ2NUY0"/>
<dbReference type="Proteomes" id="UP001285636">
    <property type="component" value="Unassembled WGS sequence"/>
</dbReference>
<accession>A0AAJ2NUY0</accession>
<dbReference type="RefSeq" id="WP_323468429.1">
    <property type="nucleotide sequence ID" value="NZ_JAWJAY010001629.1"/>
</dbReference>
<feature type="non-terminal residue" evidence="1">
    <location>
        <position position="76"/>
    </location>
</feature>
<evidence type="ECO:0000313" key="2">
    <source>
        <dbReference type="Proteomes" id="UP001285636"/>
    </source>
</evidence>
<evidence type="ECO:0000313" key="1">
    <source>
        <dbReference type="EMBL" id="MDV2888547.1"/>
    </source>
</evidence>
<gene>
    <name evidence="1" type="ORF">RYX45_25635</name>
</gene>
<comment type="caution">
    <text evidence="1">The sequence shown here is derived from an EMBL/GenBank/DDBJ whole genome shotgun (WGS) entry which is preliminary data.</text>
</comment>
<sequence>LLVSNSNNNDIFNKLEYGLSVINHNNKLIFEEPASYIDQAELIFDVNDMTVSQRDIVDLIFETHGIPLSKQEPLRR</sequence>
<name>A0AAJ2NUY0_ALKPS</name>
<organism evidence="1 2">
    <name type="scientific">Alkalihalophilus pseudofirmus</name>
    <name type="common">Bacillus pseudofirmus</name>
    <dbReference type="NCBI Taxonomy" id="79885"/>
    <lineage>
        <taxon>Bacteria</taxon>
        <taxon>Bacillati</taxon>
        <taxon>Bacillota</taxon>
        <taxon>Bacilli</taxon>
        <taxon>Bacillales</taxon>
        <taxon>Bacillaceae</taxon>
        <taxon>Alkalihalophilus</taxon>
    </lineage>
</organism>
<dbReference type="EMBL" id="JAWJAY010001629">
    <property type="protein sequence ID" value="MDV2888547.1"/>
    <property type="molecule type" value="Genomic_DNA"/>
</dbReference>
<proteinExistence type="predicted"/>
<reference evidence="1" key="1">
    <citation type="submission" date="2023-10" db="EMBL/GenBank/DDBJ databases">
        <title>Screening of Alkalihalophilus pseudofirmusBZ-TG-HK211 and Its Alleviation of Salt Stress on Rapeseed Growth.</title>
        <authorList>
            <person name="Zhao B."/>
            <person name="Guo T."/>
        </authorList>
    </citation>
    <scope>NUCLEOTIDE SEQUENCE</scope>
    <source>
        <strain evidence="1">BZ-TG-HK211</strain>
    </source>
</reference>
<protein>
    <submittedName>
        <fullName evidence="1">Uncharacterized protein</fullName>
    </submittedName>
</protein>